<dbReference type="Proteomes" id="UP000664132">
    <property type="component" value="Unassembled WGS sequence"/>
</dbReference>
<dbReference type="OrthoDB" id="3537379at2759"/>
<protein>
    <submittedName>
        <fullName evidence="1">Uncharacterized protein</fullName>
    </submittedName>
</protein>
<dbReference type="AlphaFoldDB" id="A0A8H7WG71"/>
<dbReference type="SUPFAM" id="SSF51735">
    <property type="entry name" value="NAD(P)-binding Rossmann-fold domains"/>
    <property type="match status" value="1"/>
</dbReference>
<keyword evidence="2" id="KW-1185">Reference proteome</keyword>
<evidence type="ECO:0000313" key="1">
    <source>
        <dbReference type="EMBL" id="KAG4424219.1"/>
    </source>
</evidence>
<dbReference type="InterPro" id="IPR036291">
    <property type="entry name" value="NAD(P)-bd_dom_sf"/>
</dbReference>
<reference evidence="1" key="1">
    <citation type="submission" date="2021-02" db="EMBL/GenBank/DDBJ databases">
        <title>Genome sequence Cadophora malorum strain M34.</title>
        <authorList>
            <person name="Stefanovic E."/>
            <person name="Vu D."/>
            <person name="Scully C."/>
            <person name="Dijksterhuis J."/>
            <person name="Roader J."/>
            <person name="Houbraken J."/>
        </authorList>
    </citation>
    <scope>NUCLEOTIDE SEQUENCE</scope>
    <source>
        <strain evidence="1">M34</strain>
    </source>
</reference>
<dbReference type="Gene3D" id="3.40.50.720">
    <property type="entry name" value="NAD(P)-binding Rossmann-like Domain"/>
    <property type="match status" value="1"/>
</dbReference>
<proteinExistence type="predicted"/>
<accession>A0A8H7WG71</accession>
<name>A0A8H7WG71_9HELO</name>
<comment type="caution">
    <text evidence="1">The sequence shown here is derived from an EMBL/GenBank/DDBJ whole genome shotgun (WGS) entry which is preliminary data.</text>
</comment>
<organism evidence="1 2">
    <name type="scientific">Cadophora malorum</name>
    <dbReference type="NCBI Taxonomy" id="108018"/>
    <lineage>
        <taxon>Eukaryota</taxon>
        <taxon>Fungi</taxon>
        <taxon>Dikarya</taxon>
        <taxon>Ascomycota</taxon>
        <taxon>Pezizomycotina</taxon>
        <taxon>Leotiomycetes</taxon>
        <taxon>Helotiales</taxon>
        <taxon>Ploettnerulaceae</taxon>
        <taxon>Cadophora</taxon>
    </lineage>
</organism>
<evidence type="ECO:0000313" key="2">
    <source>
        <dbReference type="Proteomes" id="UP000664132"/>
    </source>
</evidence>
<sequence length="236" mass="25730">MNYIGDHPLNLIGKIAIVTSAASEQGAAICRELLNSNAFVLGVDSRPAHKSTETSRASHFQFFQYEPEKPLVGRDVLDYAARMYMKDDVNYFIDVAGTIEGGTADLRTEVLQVFKQRGDGLVLTISSVKDTGSEANMELVDSIRELAKELRNLGVRWNLLIPGGNEPGTKASSILDYKTEAAIGEHMQAHSAKRKKGGYPVEVERDIANLVLFLCTKRGRSVSGTLVRGDGTCIAL</sequence>
<gene>
    <name evidence="1" type="ORF">IFR04_002623</name>
</gene>
<dbReference type="EMBL" id="JAFJYH010000023">
    <property type="protein sequence ID" value="KAG4424219.1"/>
    <property type="molecule type" value="Genomic_DNA"/>
</dbReference>